<feature type="domain" description="DUF2231" evidence="2">
    <location>
        <begin position="22"/>
        <end position="185"/>
    </location>
</feature>
<protein>
    <recommendedName>
        <fullName evidence="2">DUF2231 domain-containing protein</fullName>
    </recommendedName>
</protein>
<dbReference type="InterPro" id="IPR019251">
    <property type="entry name" value="DUF2231_TM"/>
</dbReference>
<gene>
    <name evidence="3" type="ORF">NIES806_28220</name>
</gene>
<evidence type="ECO:0000256" key="1">
    <source>
        <dbReference type="SAM" id="Phobius"/>
    </source>
</evidence>
<dbReference type="KEGG" id="dcm:NIES806_28220"/>
<dbReference type="Pfam" id="PF09990">
    <property type="entry name" value="DUF2231"/>
    <property type="match status" value="1"/>
</dbReference>
<reference evidence="3 4" key="1">
    <citation type="submission" date="2017-06" db="EMBL/GenBank/DDBJ databases">
        <title>Genome sequencing of cyanobaciteial culture collection at National Institute for Environmental Studies (NIES).</title>
        <authorList>
            <person name="Hirose Y."/>
            <person name="Shimura Y."/>
            <person name="Fujisawa T."/>
            <person name="Nakamura Y."/>
            <person name="Kawachi M."/>
        </authorList>
    </citation>
    <scope>NUCLEOTIDE SEQUENCE [LARGE SCALE GENOMIC DNA]</scope>
    <source>
        <strain evidence="3 4">NIES-806</strain>
    </source>
</reference>
<accession>A0A1Z4V555</accession>
<dbReference type="RefSeq" id="WP_039199347.1">
    <property type="nucleotide sequence ID" value="NZ_AP018316.1"/>
</dbReference>
<sequence length="203" mass="22778">MNSELLDQISHQMGANGLPYAIPIHPNLVHLTLGLFIIAIIFDLLGVFFPVEKWLFKFLGIKVERSQLFDVGWYNIFAAAVITFFTVGAGFYEMLLAAPPADIKSPWGMLAMPTMMWHGVGGVLLLAMIVGMTFWRGWQRYVIGKYEEREVQISYLVVGVIIMLLMYFHGTLGAHLAADFGVHNTADKLLRAGKDINQIFGNR</sequence>
<proteinExistence type="predicted"/>
<dbReference type="AlphaFoldDB" id="A0A1Z4V555"/>
<keyword evidence="1" id="KW-0472">Membrane</keyword>
<feature type="transmembrane region" description="Helical" evidence="1">
    <location>
        <begin position="28"/>
        <end position="51"/>
    </location>
</feature>
<keyword evidence="4" id="KW-1185">Reference proteome</keyword>
<name>A0A1Z4V555_9CYAN</name>
<evidence type="ECO:0000259" key="2">
    <source>
        <dbReference type="Pfam" id="PF09990"/>
    </source>
</evidence>
<feature type="transmembrane region" description="Helical" evidence="1">
    <location>
        <begin position="72"/>
        <end position="95"/>
    </location>
</feature>
<organism evidence="3 4">
    <name type="scientific">Dolichospermum compactum NIES-806</name>
    <dbReference type="NCBI Taxonomy" id="1973481"/>
    <lineage>
        <taxon>Bacteria</taxon>
        <taxon>Bacillati</taxon>
        <taxon>Cyanobacteriota</taxon>
        <taxon>Cyanophyceae</taxon>
        <taxon>Nostocales</taxon>
        <taxon>Aphanizomenonaceae</taxon>
        <taxon>Dolichospermum</taxon>
        <taxon>Dolichospermum compactum</taxon>
    </lineage>
</organism>
<feature type="transmembrane region" description="Helical" evidence="1">
    <location>
        <begin position="155"/>
        <end position="178"/>
    </location>
</feature>
<evidence type="ECO:0000313" key="4">
    <source>
        <dbReference type="Proteomes" id="UP000218702"/>
    </source>
</evidence>
<keyword evidence="1" id="KW-0812">Transmembrane</keyword>
<keyword evidence="1" id="KW-1133">Transmembrane helix</keyword>
<evidence type="ECO:0000313" key="3">
    <source>
        <dbReference type="EMBL" id="BAZ86607.1"/>
    </source>
</evidence>
<dbReference type="EMBL" id="AP018316">
    <property type="protein sequence ID" value="BAZ86607.1"/>
    <property type="molecule type" value="Genomic_DNA"/>
</dbReference>
<dbReference type="OrthoDB" id="421623at2"/>
<feature type="transmembrane region" description="Helical" evidence="1">
    <location>
        <begin position="115"/>
        <end position="135"/>
    </location>
</feature>
<dbReference type="Proteomes" id="UP000218702">
    <property type="component" value="Chromosome"/>
</dbReference>